<proteinExistence type="predicted"/>
<dbReference type="InterPro" id="IPR001810">
    <property type="entry name" value="F-box_dom"/>
</dbReference>
<dbReference type="SMART" id="SM00256">
    <property type="entry name" value="FBOX"/>
    <property type="match status" value="1"/>
</dbReference>
<dbReference type="EMBL" id="OZ037944">
    <property type="protein sequence ID" value="CAL1694168.1"/>
    <property type="molecule type" value="Genomic_DNA"/>
</dbReference>
<name>A0ABP1CHK0_9APHY</name>
<dbReference type="CDD" id="cd09917">
    <property type="entry name" value="F-box_SF"/>
    <property type="match status" value="1"/>
</dbReference>
<protein>
    <recommendedName>
        <fullName evidence="1">F-box domain-containing protein</fullName>
    </recommendedName>
</protein>
<evidence type="ECO:0000313" key="3">
    <source>
        <dbReference type="Proteomes" id="UP001497453"/>
    </source>
</evidence>
<dbReference type="SUPFAM" id="SSF81383">
    <property type="entry name" value="F-box domain"/>
    <property type="match status" value="1"/>
</dbReference>
<reference evidence="3" key="1">
    <citation type="submission" date="2024-04" db="EMBL/GenBank/DDBJ databases">
        <authorList>
            <person name="Shaw F."/>
            <person name="Minotto A."/>
        </authorList>
    </citation>
    <scope>NUCLEOTIDE SEQUENCE [LARGE SCALE GENOMIC DNA]</scope>
</reference>
<gene>
    <name evidence="2" type="ORF">GFSPODELE1_LOCUS188</name>
</gene>
<evidence type="ECO:0000259" key="1">
    <source>
        <dbReference type="PROSITE" id="PS50181"/>
    </source>
</evidence>
<evidence type="ECO:0000313" key="2">
    <source>
        <dbReference type="EMBL" id="CAL1694168.1"/>
    </source>
</evidence>
<keyword evidence="3" id="KW-1185">Reference proteome</keyword>
<dbReference type="Proteomes" id="UP001497453">
    <property type="component" value="Chromosome 1"/>
</dbReference>
<feature type="domain" description="F-box" evidence="1">
    <location>
        <begin position="9"/>
        <end position="56"/>
    </location>
</feature>
<sequence>MTQHGVLSNINLTFLPSEIISEIAEHLPSVEDVLSLSSVNHMLRDAISTPVVFKHRVALHGWDVEPWEDILGNPIPDKDMLRRWQKIDLAHERMDELMETGTRINPPEFNADNPMPALPTIMWAVHTLDLLSLILENHCKPLASLLCAMYVYLLSLIMLGHMNSLRLCSEAHRGLWPMAIEILDLANDWSVDGSRGRANVFQDLYRTRFQTLHPTQHALFNLVSVLCTQDTAVLRSLFGSAFCSITTIPKYHVLIDLRMSSDVTNDNYHRFSPCSLSFAILLLHLRLKPNFKHLLPGISMPVQPAMHNFQLGQRLSTSDFPFNSLLPAETRPRWVGFYSYAWDGTLMLDPPMRISFTSVEQELDQVIFFATANDSVGPFNLSGSISLKSGNVEAMKRYTMVGGPVWPWDGTVLPWGMVGAWGEDHQHGWWWIWPELA</sequence>
<organism evidence="2 3">
    <name type="scientific">Somion occarium</name>
    <dbReference type="NCBI Taxonomy" id="3059160"/>
    <lineage>
        <taxon>Eukaryota</taxon>
        <taxon>Fungi</taxon>
        <taxon>Dikarya</taxon>
        <taxon>Basidiomycota</taxon>
        <taxon>Agaricomycotina</taxon>
        <taxon>Agaricomycetes</taxon>
        <taxon>Polyporales</taxon>
        <taxon>Cerrenaceae</taxon>
        <taxon>Somion</taxon>
    </lineage>
</organism>
<dbReference type="PROSITE" id="PS50181">
    <property type="entry name" value="FBOX"/>
    <property type="match status" value="1"/>
</dbReference>
<accession>A0ABP1CHK0</accession>
<dbReference type="InterPro" id="IPR036047">
    <property type="entry name" value="F-box-like_dom_sf"/>
</dbReference>